<proteinExistence type="predicted"/>
<dbReference type="InterPro" id="IPR012903">
    <property type="entry name" value="Nif11"/>
</dbReference>
<dbReference type="Pfam" id="PF07862">
    <property type="entry name" value="Nif11"/>
    <property type="match status" value="1"/>
</dbReference>
<dbReference type="EMBL" id="FOXM01000011">
    <property type="protein sequence ID" value="SFQ08270.1"/>
    <property type="molecule type" value="Genomic_DNA"/>
</dbReference>
<dbReference type="InterPro" id="IPR022516">
    <property type="entry name" value="CHP03798_Ocin"/>
</dbReference>
<protein>
    <submittedName>
        <fullName evidence="2">Nif11-like leader peptide domain-containing protein</fullName>
    </submittedName>
</protein>
<gene>
    <name evidence="2" type="ORF">SAMN05216229_11113</name>
</gene>
<feature type="domain" description="Nif11" evidence="1">
    <location>
        <begin position="1"/>
        <end position="46"/>
    </location>
</feature>
<keyword evidence="3" id="KW-1185">Reference proteome</keyword>
<dbReference type="OrthoDB" id="9182086at2"/>
<sequence length="72" mass="8060">MSIKEIKAFSDQAKVDPALGEKLKACEKVREVIALGKEHGFSFIEDVLYPPNEPQFTEEQLSPKMAKALLRA</sequence>
<evidence type="ECO:0000259" key="1">
    <source>
        <dbReference type="Pfam" id="PF07862"/>
    </source>
</evidence>
<dbReference type="Proteomes" id="UP000243084">
    <property type="component" value="Unassembled WGS sequence"/>
</dbReference>
<accession>A0A1I5VLC5</accession>
<dbReference type="RefSeq" id="WP_092432491.1">
    <property type="nucleotide sequence ID" value="NZ_FOXM01000011.1"/>
</dbReference>
<evidence type="ECO:0000313" key="2">
    <source>
        <dbReference type="EMBL" id="SFQ08270.1"/>
    </source>
</evidence>
<dbReference type="NCBIfam" id="TIGR03798">
    <property type="entry name" value="leader_Nif11"/>
    <property type="match status" value="1"/>
</dbReference>
<organism evidence="2 3">
    <name type="scientific">Geopseudomonas sagittaria</name>
    <dbReference type="NCBI Taxonomy" id="1135990"/>
    <lineage>
        <taxon>Bacteria</taxon>
        <taxon>Pseudomonadati</taxon>
        <taxon>Pseudomonadota</taxon>
        <taxon>Gammaproteobacteria</taxon>
        <taxon>Pseudomonadales</taxon>
        <taxon>Pseudomonadaceae</taxon>
        <taxon>Geopseudomonas</taxon>
    </lineage>
</organism>
<reference evidence="3" key="1">
    <citation type="submission" date="2016-10" db="EMBL/GenBank/DDBJ databases">
        <authorList>
            <person name="Varghese N."/>
            <person name="Submissions S."/>
        </authorList>
    </citation>
    <scope>NUCLEOTIDE SEQUENCE [LARGE SCALE GENOMIC DNA]</scope>
    <source>
        <strain evidence="3">JCM 18195</strain>
    </source>
</reference>
<name>A0A1I5VLC5_9GAMM</name>
<dbReference type="AlphaFoldDB" id="A0A1I5VLC5"/>
<evidence type="ECO:0000313" key="3">
    <source>
        <dbReference type="Proteomes" id="UP000243084"/>
    </source>
</evidence>